<feature type="transmembrane region" description="Helical" evidence="7">
    <location>
        <begin position="20"/>
        <end position="41"/>
    </location>
</feature>
<evidence type="ECO:0000256" key="1">
    <source>
        <dbReference type="ARBA" id="ARBA00004141"/>
    </source>
</evidence>
<evidence type="ECO:0000256" key="6">
    <source>
        <dbReference type="SAM" id="MobiDB-lite"/>
    </source>
</evidence>
<feature type="region of interest" description="Disordered" evidence="6">
    <location>
        <begin position="160"/>
        <end position="188"/>
    </location>
</feature>
<evidence type="ECO:0000256" key="3">
    <source>
        <dbReference type="ARBA" id="ARBA00022989"/>
    </source>
</evidence>
<comment type="caution">
    <text evidence="9">The sequence shown here is derived from an EMBL/GenBank/DDBJ whole genome shotgun (WGS) entry which is preliminary data.</text>
</comment>
<dbReference type="Proteomes" id="UP000193144">
    <property type="component" value="Unassembled WGS sequence"/>
</dbReference>
<evidence type="ECO:0000313" key="10">
    <source>
        <dbReference type="Proteomes" id="UP000193144"/>
    </source>
</evidence>
<name>A0A1Y1ZVL1_9PLEO</name>
<dbReference type="Pfam" id="PF20684">
    <property type="entry name" value="Fung_rhodopsin"/>
    <property type="match status" value="1"/>
</dbReference>
<feature type="compositionally biased region" description="Polar residues" evidence="6">
    <location>
        <begin position="160"/>
        <end position="171"/>
    </location>
</feature>
<dbReference type="PANTHER" id="PTHR33048">
    <property type="entry name" value="PTH11-LIKE INTEGRAL MEMBRANE PROTEIN (AFU_ORTHOLOGUE AFUA_5G11245)"/>
    <property type="match status" value="1"/>
</dbReference>
<sequence length="188" mass="20305">MFWNPTISGGRCISNQVTAHVVFGVVGVVIDIAMFILPIPLLWSLRVSLADKVALFCIFGAGISILRVECLVKVSFTDVTYTGAYALVWTFAEPAVGVSVACAPLTRPIFDRRSSDSDIELGSSNSRFHRLQAPSESLPSFVDPNVKIGKKKGLRGSYVTRQVQESGNWSQADRGGVVSETPERGLGT</sequence>
<reference evidence="9 10" key="1">
    <citation type="submission" date="2016-07" db="EMBL/GenBank/DDBJ databases">
        <title>Pervasive Adenine N6-methylation of Active Genes in Fungi.</title>
        <authorList>
            <consortium name="DOE Joint Genome Institute"/>
            <person name="Mondo S.J."/>
            <person name="Dannebaum R.O."/>
            <person name="Kuo R.C."/>
            <person name="Labutti K."/>
            <person name="Haridas S."/>
            <person name="Kuo A."/>
            <person name="Salamov A."/>
            <person name="Ahrendt S.R."/>
            <person name="Lipzen A."/>
            <person name="Sullivan W."/>
            <person name="Andreopoulos W.B."/>
            <person name="Clum A."/>
            <person name="Lindquist E."/>
            <person name="Daum C."/>
            <person name="Ramamoorthy G.K."/>
            <person name="Gryganskyi A."/>
            <person name="Culley D."/>
            <person name="Magnuson J.K."/>
            <person name="James T.Y."/>
            <person name="O'Malley M.A."/>
            <person name="Stajich J.E."/>
            <person name="Spatafora J.W."/>
            <person name="Visel A."/>
            <person name="Grigoriev I.V."/>
        </authorList>
    </citation>
    <scope>NUCLEOTIDE SEQUENCE [LARGE SCALE GENOMIC DNA]</scope>
    <source>
        <strain evidence="9 10">CBS 115471</strain>
    </source>
</reference>
<feature type="domain" description="Rhodopsin" evidence="8">
    <location>
        <begin position="2"/>
        <end position="111"/>
    </location>
</feature>
<evidence type="ECO:0000256" key="2">
    <source>
        <dbReference type="ARBA" id="ARBA00022692"/>
    </source>
</evidence>
<evidence type="ECO:0000256" key="4">
    <source>
        <dbReference type="ARBA" id="ARBA00023136"/>
    </source>
</evidence>
<evidence type="ECO:0000313" key="9">
    <source>
        <dbReference type="EMBL" id="ORY13815.1"/>
    </source>
</evidence>
<dbReference type="PANTHER" id="PTHR33048:SF47">
    <property type="entry name" value="INTEGRAL MEMBRANE PROTEIN-RELATED"/>
    <property type="match status" value="1"/>
</dbReference>
<proteinExistence type="inferred from homology"/>
<protein>
    <recommendedName>
        <fullName evidence="8">Rhodopsin domain-containing protein</fullName>
    </recommendedName>
</protein>
<dbReference type="STRING" id="1231657.A0A1Y1ZVL1"/>
<evidence type="ECO:0000259" key="8">
    <source>
        <dbReference type="Pfam" id="PF20684"/>
    </source>
</evidence>
<gene>
    <name evidence="9" type="ORF">BCR34DRAFT_586211</name>
</gene>
<comment type="similarity">
    <text evidence="5">Belongs to the SAT4 family.</text>
</comment>
<evidence type="ECO:0000256" key="7">
    <source>
        <dbReference type="SAM" id="Phobius"/>
    </source>
</evidence>
<organism evidence="9 10">
    <name type="scientific">Clohesyomyces aquaticus</name>
    <dbReference type="NCBI Taxonomy" id="1231657"/>
    <lineage>
        <taxon>Eukaryota</taxon>
        <taxon>Fungi</taxon>
        <taxon>Dikarya</taxon>
        <taxon>Ascomycota</taxon>
        <taxon>Pezizomycotina</taxon>
        <taxon>Dothideomycetes</taxon>
        <taxon>Pleosporomycetidae</taxon>
        <taxon>Pleosporales</taxon>
        <taxon>Lindgomycetaceae</taxon>
        <taxon>Clohesyomyces</taxon>
    </lineage>
</organism>
<keyword evidence="2 7" id="KW-0812">Transmembrane</keyword>
<keyword evidence="3 7" id="KW-1133">Transmembrane helix</keyword>
<accession>A0A1Y1ZVL1</accession>
<keyword evidence="4 7" id="KW-0472">Membrane</keyword>
<dbReference type="AlphaFoldDB" id="A0A1Y1ZVL1"/>
<dbReference type="InterPro" id="IPR052337">
    <property type="entry name" value="SAT4-like"/>
</dbReference>
<dbReference type="InterPro" id="IPR049326">
    <property type="entry name" value="Rhodopsin_dom_fungi"/>
</dbReference>
<keyword evidence="10" id="KW-1185">Reference proteome</keyword>
<dbReference type="OrthoDB" id="10017208at2759"/>
<feature type="transmembrane region" description="Helical" evidence="7">
    <location>
        <begin position="82"/>
        <end position="105"/>
    </location>
</feature>
<evidence type="ECO:0000256" key="5">
    <source>
        <dbReference type="ARBA" id="ARBA00038359"/>
    </source>
</evidence>
<comment type="subcellular location">
    <subcellularLocation>
        <location evidence="1">Membrane</location>
        <topology evidence="1">Multi-pass membrane protein</topology>
    </subcellularLocation>
</comment>
<dbReference type="GO" id="GO:0016020">
    <property type="term" value="C:membrane"/>
    <property type="evidence" value="ECO:0007669"/>
    <property type="project" value="UniProtKB-SubCell"/>
</dbReference>
<dbReference type="EMBL" id="MCFA01000038">
    <property type="protein sequence ID" value="ORY13815.1"/>
    <property type="molecule type" value="Genomic_DNA"/>
</dbReference>